<accession>A0A9P8Y067</accession>
<sequence length="391" mass="41440">MAPKAASSGIAVSECVKHTVQTIKLLDERGLSFSFCFNKTDTMVIAFFTLLYLSLDVHPDSKMMKALGRVTSVVLEMLIRHNITGILPLQQAASQLVPLRSTTTRISSQPPSPATITKATQPRGSVSQLSPKSTKQRGAGNGTDTKSSTQQSRPRRVTMSNDNGTLPRVEPATRGSLDLGIFENPVVESPENSSGSIVPKTIRSASARTARPGLDYLSFDQNPTNAPTGVSPSVASSTLQPQDLTASHQMFMGNDMPTKPRQRADVSVSEWEAILGAMDGGQIYHAIYGGGPSVSPGDVPSSASNTAPSWSPDGWDLSGFQINGDMAAGPQSADDFANTDMFAGITTDDFHMHAHSHGLEGGAVGTSMDTETNVSWSYTDPWDAQATASGH</sequence>
<gene>
    <name evidence="2" type="ORF">B0I36DRAFT_153854</name>
</gene>
<dbReference type="RefSeq" id="XP_046009322.1">
    <property type="nucleotide sequence ID" value="XM_046148568.1"/>
</dbReference>
<organism evidence="2 3">
    <name type="scientific">Microdochium trichocladiopsis</name>
    <dbReference type="NCBI Taxonomy" id="1682393"/>
    <lineage>
        <taxon>Eukaryota</taxon>
        <taxon>Fungi</taxon>
        <taxon>Dikarya</taxon>
        <taxon>Ascomycota</taxon>
        <taxon>Pezizomycotina</taxon>
        <taxon>Sordariomycetes</taxon>
        <taxon>Xylariomycetidae</taxon>
        <taxon>Xylariales</taxon>
        <taxon>Microdochiaceae</taxon>
        <taxon>Microdochium</taxon>
    </lineage>
</organism>
<keyword evidence="3" id="KW-1185">Reference proteome</keyword>
<feature type="region of interest" description="Disordered" evidence="1">
    <location>
        <begin position="101"/>
        <end position="175"/>
    </location>
</feature>
<dbReference type="Proteomes" id="UP000756346">
    <property type="component" value="Unassembled WGS sequence"/>
</dbReference>
<proteinExistence type="predicted"/>
<name>A0A9P8Y067_9PEZI</name>
<comment type="caution">
    <text evidence="2">The sequence shown here is derived from an EMBL/GenBank/DDBJ whole genome shotgun (WGS) entry which is preliminary data.</text>
</comment>
<dbReference type="GeneID" id="70178114"/>
<evidence type="ECO:0000313" key="3">
    <source>
        <dbReference type="Proteomes" id="UP000756346"/>
    </source>
</evidence>
<feature type="compositionally biased region" description="Polar residues" evidence="1">
    <location>
        <begin position="101"/>
        <end position="133"/>
    </location>
</feature>
<dbReference type="AlphaFoldDB" id="A0A9P8Y067"/>
<dbReference type="EMBL" id="JAGTJQ010000008">
    <property type="protein sequence ID" value="KAH7026105.1"/>
    <property type="molecule type" value="Genomic_DNA"/>
</dbReference>
<reference evidence="2" key="1">
    <citation type="journal article" date="2021" name="Nat. Commun.">
        <title>Genetic determinants of endophytism in the Arabidopsis root mycobiome.</title>
        <authorList>
            <person name="Mesny F."/>
            <person name="Miyauchi S."/>
            <person name="Thiergart T."/>
            <person name="Pickel B."/>
            <person name="Atanasova L."/>
            <person name="Karlsson M."/>
            <person name="Huettel B."/>
            <person name="Barry K.W."/>
            <person name="Haridas S."/>
            <person name="Chen C."/>
            <person name="Bauer D."/>
            <person name="Andreopoulos W."/>
            <person name="Pangilinan J."/>
            <person name="LaButti K."/>
            <person name="Riley R."/>
            <person name="Lipzen A."/>
            <person name="Clum A."/>
            <person name="Drula E."/>
            <person name="Henrissat B."/>
            <person name="Kohler A."/>
            <person name="Grigoriev I.V."/>
            <person name="Martin F.M."/>
            <person name="Hacquard S."/>
        </authorList>
    </citation>
    <scope>NUCLEOTIDE SEQUENCE</scope>
    <source>
        <strain evidence="2">MPI-CAGE-CH-0230</strain>
    </source>
</reference>
<evidence type="ECO:0000313" key="2">
    <source>
        <dbReference type="EMBL" id="KAH7026105.1"/>
    </source>
</evidence>
<protein>
    <submittedName>
        <fullName evidence="2">Uncharacterized protein</fullName>
    </submittedName>
</protein>
<evidence type="ECO:0000256" key="1">
    <source>
        <dbReference type="SAM" id="MobiDB-lite"/>
    </source>
</evidence>
<feature type="compositionally biased region" description="Polar residues" evidence="1">
    <location>
        <begin position="142"/>
        <end position="164"/>
    </location>
</feature>